<dbReference type="PANTHER" id="PTHR30203:SF20">
    <property type="entry name" value="MULTIDRUG RESISTANCE OUTER MEMBRANE PROTEIN MDTP-RELATED"/>
    <property type="match status" value="1"/>
</dbReference>
<evidence type="ECO:0000256" key="5">
    <source>
        <dbReference type="ARBA" id="ARBA00022729"/>
    </source>
</evidence>
<comment type="subcellular location">
    <subcellularLocation>
        <location evidence="9">Cell membrane</location>
        <topology evidence="9">Lipid-anchor</topology>
    </subcellularLocation>
    <subcellularLocation>
        <location evidence="1">Membrane</location>
    </subcellularLocation>
</comment>
<name>A0A643FVT0_9BURK</name>
<keyword evidence="5 9" id="KW-0732">Signal</keyword>
<evidence type="ECO:0000256" key="2">
    <source>
        <dbReference type="ARBA" id="ARBA00007613"/>
    </source>
</evidence>
<dbReference type="Proteomes" id="UP000397656">
    <property type="component" value="Chromosome 1"/>
</dbReference>
<dbReference type="GO" id="GO:0015562">
    <property type="term" value="F:efflux transmembrane transporter activity"/>
    <property type="evidence" value="ECO:0007669"/>
    <property type="project" value="InterPro"/>
</dbReference>
<dbReference type="GO" id="GO:0005886">
    <property type="term" value="C:plasma membrane"/>
    <property type="evidence" value="ECO:0007669"/>
    <property type="project" value="UniProtKB-SubCell"/>
</dbReference>
<evidence type="ECO:0000256" key="8">
    <source>
        <dbReference type="ARBA" id="ARBA00023288"/>
    </source>
</evidence>
<evidence type="ECO:0000256" key="1">
    <source>
        <dbReference type="ARBA" id="ARBA00004370"/>
    </source>
</evidence>
<dbReference type="Gene3D" id="1.20.1600.10">
    <property type="entry name" value="Outer membrane efflux proteins (OEP)"/>
    <property type="match status" value="1"/>
</dbReference>
<dbReference type="GeneID" id="98400855"/>
<dbReference type="Pfam" id="PF02321">
    <property type="entry name" value="OEP"/>
    <property type="match status" value="2"/>
</dbReference>
<evidence type="ECO:0000256" key="4">
    <source>
        <dbReference type="ARBA" id="ARBA00022692"/>
    </source>
</evidence>
<dbReference type="InterPro" id="IPR003423">
    <property type="entry name" value="OMP_efflux"/>
</dbReference>
<dbReference type="InterPro" id="IPR010131">
    <property type="entry name" value="MdtP/NodT-like"/>
</dbReference>
<dbReference type="PROSITE" id="PS51257">
    <property type="entry name" value="PROKAR_LIPOPROTEIN"/>
    <property type="match status" value="1"/>
</dbReference>
<dbReference type="NCBIfam" id="TIGR01845">
    <property type="entry name" value="outer_NodT"/>
    <property type="match status" value="1"/>
</dbReference>
<dbReference type="Gene3D" id="2.20.200.10">
    <property type="entry name" value="Outer membrane efflux proteins (OEP)"/>
    <property type="match status" value="1"/>
</dbReference>
<dbReference type="RefSeq" id="WP_150985784.1">
    <property type="nucleotide sequence ID" value="NZ_CP062803.1"/>
</dbReference>
<reference evidence="10 11" key="1">
    <citation type="submission" date="2020-10" db="EMBL/GenBank/DDBJ databases">
        <title>Complete genome sequence of Cupriavidus basilensis CCUG 49340T.</title>
        <authorList>
            <person name="Salva-Serra F."/>
            <person name="Donoso R.A."/>
            <person name="Cho K.H."/>
            <person name="Yoo J.A."/>
            <person name="Lee K."/>
            <person name="Yoon S.-H."/>
            <person name="Perez-Pantoja D."/>
            <person name="Moore E.R.B."/>
        </authorList>
    </citation>
    <scope>NUCLEOTIDE SEQUENCE [LARGE SCALE GENOMIC DNA]</scope>
    <source>
        <strain evidence="11">CCUG 49340</strain>
    </source>
</reference>
<evidence type="ECO:0000256" key="6">
    <source>
        <dbReference type="ARBA" id="ARBA00023136"/>
    </source>
</evidence>
<dbReference type="AlphaFoldDB" id="A0A643FVT0"/>
<feature type="signal peptide" evidence="9">
    <location>
        <begin position="1"/>
        <end position="30"/>
    </location>
</feature>
<keyword evidence="6 9" id="KW-0472">Membrane</keyword>
<dbReference type="SUPFAM" id="SSF56954">
    <property type="entry name" value="Outer membrane efflux proteins (OEP)"/>
    <property type="match status" value="1"/>
</dbReference>
<organism evidence="10 11">
    <name type="scientific">Cupriavidus basilensis</name>
    <dbReference type="NCBI Taxonomy" id="68895"/>
    <lineage>
        <taxon>Bacteria</taxon>
        <taxon>Pseudomonadati</taxon>
        <taxon>Pseudomonadota</taxon>
        <taxon>Betaproteobacteria</taxon>
        <taxon>Burkholderiales</taxon>
        <taxon>Burkholderiaceae</taxon>
        <taxon>Cupriavidus</taxon>
    </lineage>
</organism>
<keyword evidence="8 9" id="KW-0449">Lipoprotein</keyword>
<dbReference type="EMBL" id="CP062803">
    <property type="protein sequence ID" value="QOT77957.1"/>
    <property type="molecule type" value="Genomic_DNA"/>
</dbReference>
<protein>
    <submittedName>
        <fullName evidence="10">Efflux transporter outer membrane subunit</fullName>
    </submittedName>
</protein>
<comment type="similarity">
    <text evidence="2 9">Belongs to the outer membrane factor (OMF) (TC 1.B.17) family.</text>
</comment>
<keyword evidence="3 9" id="KW-1134">Transmembrane beta strand</keyword>
<keyword evidence="7 9" id="KW-0564">Palmitate</keyword>
<gene>
    <name evidence="10" type="ORF">F7R26_008050</name>
</gene>
<evidence type="ECO:0000256" key="3">
    <source>
        <dbReference type="ARBA" id="ARBA00022452"/>
    </source>
</evidence>
<evidence type="ECO:0000313" key="10">
    <source>
        <dbReference type="EMBL" id="QOT77957.1"/>
    </source>
</evidence>
<evidence type="ECO:0000256" key="7">
    <source>
        <dbReference type="ARBA" id="ARBA00023139"/>
    </source>
</evidence>
<dbReference type="PANTHER" id="PTHR30203">
    <property type="entry name" value="OUTER MEMBRANE CATION EFFLUX PROTEIN"/>
    <property type="match status" value="1"/>
</dbReference>
<evidence type="ECO:0000313" key="11">
    <source>
        <dbReference type="Proteomes" id="UP000397656"/>
    </source>
</evidence>
<accession>A0A643FVT0</accession>
<evidence type="ECO:0000256" key="9">
    <source>
        <dbReference type="RuleBase" id="RU362097"/>
    </source>
</evidence>
<proteinExistence type="inferred from homology"/>
<keyword evidence="4 9" id="KW-0812">Transmembrane</keyword>
<feature type="chain" id="PRO_5031677590" evidence="9">
    <location>
        <begin position="31"/>
        <end position="508"/>
    </location>
</feature>
<sequence>MKTQTSRTTGRALRSPKVLPLLLSAWLAGCANYTGISSDKHIAESAALETTASLPAEQGHWPAADWAAQFGDAQLRGLIAEALEGSPSIDMAKARLAAAAAYSEGANANTLPRVDAGYALTRQQYSATAMVPPPVAGSWQTENRGVISAAYELDLWGKNREALASSVSARRAAEAESEQVRLSVSSAVARAYNELARLYALLDIARDEVGQRSALARITHARAASGLDTEVEQRTADANLDASNAAVTALNGAILNTRYQLGALLGRGPDRGLALARPTLSPGDAVRLPDNLPADLVSRRPDIVAARWRVDASTHDIKVAKAGFYPDINLSAAIGLDAFGFGRFLTAASRTASAGPAIHLPIFDAGALRAQLKGRYAEFDLAVANYNQTLIGALTDVATQLAQIRTIDAQLVDALRAEQNSRRARDLALAQYRQGLTTQLTVLNAETSALARTQAVAQLRMTRRDRQIALAASLGGGYTDTSGVAATAVAATPPVLRAAAPGAPGQPQ</sequence>